<dbReference type="RefSeq" id="XP_025360297.1">
    <property type="nucleotide sequence ID" value="XM_025509799.1"/>
</dbReference>
<organism evidence="2 3">
    <name type="scientific">Jaminaea rosea</name>
    <dbReference type="NCBI Taxonomy" id="1569628"/>
    <lineage>
        <taxon>Eukaryota</taxon>
        <taxon>Fungi</taxon>
        <taxon>Dikarya</taxon>
        <taxon>Basidiomycota</taxon>
        <taxon>Ustilaginomycotina</taxon>
        <taxon>Exobasidiomycetes</taxon>
        <taxon>Microstromatales</taxon>
        <taxon>Microstromatales incertae sedis</taxon>
        <taxon>Jaminaea</taxon>
    </lineage>
</organism>
<evidence type="ECO:0000313" key="3">
    <source>
        <dbReference type="Proteomes" id="UP000245884"/>
    </source>
</evidence>
<dbReference type="AlphaFoldDB" id="A0A316URC8"/>
<protein>
    <submittedName>
        <fullName evidence="2">Uncharacterized protein</fullName>
    </submittedName>
</protein>
<reference evidence="2 3" key="1">
    <citation type="journal article" date="2018" name="Mol. Biol. Evol.">
        <title>Broad Genomic Sampling Reveals a Smut Pathogenic Ancestry of the Fungal Clade Ustilaginomycotina.</title>
        <authorList>
            <person name="Kijpornyongpan T."/>
            <person name="Mondo S.J."/>
            <person name="Barry K."/>
            <person name="Sandor L."/>
            <person name="Lee J."/>
            <person name="Lipzen A."/>
            <person name="Pangilinan J."/>
            <person name="LaButti K."/>
            <person name="Hainaut M."/>
            <person name="Henrissat B."/>
            <person name="Grigoriev I.V."/>
            <person name="Spatafora J.W."/>
            <person name="Aime M.C."/>
        </authorList>
    </citation>
    <scope>NUCLEOTIDE SEQUENCE [LARGE SCALE GENOMIC DNA]</scope>
    <source>
        <strain evidence="2 3">MCA 5214</strain>
    </source>
</reference>
<evidence type="ECO:0000256" key="1">
    <source>
        <dbReference type="SAM" id="MobiDB-lite"/>
    </source>
</evidence>
<evidence type="ECO:0000313" key="2">
    <source>
        <dbReference type="EMBL" id="PWN25685.1"/>
    </source>
</evidence>
<keyword evidence="3" id="KW-1185">Reference proteome</keyword>
<sequence length="216" mass="23632">MQTSKRLDLVASCALQPLAFLALHSAQQAASLALFARLAPAMSPFFALRAHQGVQYCLVFTHQRPMPPQEGEELVVELRRWLLAAPPPVAQQEAPPHAGTLSPAQSDVGCQLLTIWEDPGRIRNVLRVPSTPPQPGQFEVTAILVHRSPPVCATPMRRSPSPSAGMDHTPPPSSPLPALELQDEFFFEYAEPIAPPSGPQIEQAQQQQQAHEQEQQ</sequence>
<gene>
    <name evidence="2" type="ORF">BDZ90DRAFT_71463</name>
</gene>
<accession>A0A316URC8</accession>
<dbReference type="Proteomes" id="UP000245884">
    <property type="component" value="Unassembled WGS sequence"/>
</dbReference>
<dbReference type="GeneID" id="37031622"/>
<name>A0A316URC8_9BASI</name>
<proteinExistence type="predicted"/>
<feature type="compositionally biased region" description="Low complexity" evidence="1">
    <location>
        <begin position="200"/>
        <end position="210"/>
    </location>
</feature>
<feature type="region of interest" description="Disordered" evidence="1">
    <location>
        <begin position="151"/>
        <end position="216"/>
    </location>
</feature>
<dbReference type="EMBL" id="KZ819675">
    <property type="protein sequence ID" value="PWN25685.1"/>
    <property type="molecule type" value="Genomic_DNA"/>
</dbReference>